<dbReference type="EMBL" id="DVNM01000021">
    <property type="protein sequence ID" value="HIU69139.1"/>
    <property type="molecule type" value="Genomic_DNA"/>
</dbReference>
<name>A0A9D1SNH8_9FIRM</name>
<dbReference type="PANTHER" id="PTHR30518:SF2">
    <property type="entry name" value="ENDOLYTIC MUREIN TRANSGLYCOSYLASE"/>
    <property type="match status" value="1"/>
</dbReference>
<dbReference type="InterPro" id="IPR003770">
    <property type="entry name" value="MLTG-like"/>
</dbReference>
<evidence type="ECO:0000313" key="10">
    <source>
        <dbReference type="Proteomes" id="UP000824125"/>
    </source>
</evidence>
<keyword evidence="3 7" id="KW-1133">Transmembrane helix</keyword>
<comment type="catalytic activity">
    <reaction evidence="7">
        <text>a peptidoglycan chain = a peptidoglycan chain with N-acetyl-1,6-anhydromuramyl-[peptide] at the reducing end + a peptidoglycan chain with N-acetylglucosamine at the non-reducing end.</text>
        <dbReference type="EC" id="4.2.2.29"/>
    </reaction>
</comment>
<dbReference type="GO" id="GO:0009252">
    <property type="term" value="P:peptidoglycan biosynthetic process"/>
    <property type="evidence" value="ECO:0007669"/>
    <property type="project" value="UniProtKB-UniRule"/>
</dbReference>
<comment type="function">
    <text evidence="7">Functions as a peptidoglycan terminase that cleaves nascent peptidoglycan strands endolytically to terminate their elongation.</text>
</comment>
<evidence type="ECO:0000256" key="2">
    <source>
        <dbReference type="ARBA" id="ARBA00022692"/>
    </source>
</evidence>
<comment type="subcellular location">
    <subcellularLocation>
        <location evidence="7">Cell membrane</location>
        <topology evidence="7">Single-pass membrane protein</topology>
    </subcellularLocation>
</comment>
<evidence type="ECO:0000256" key="6">
    <source>
        <dbReference type="ARBA" id="ARBA00023316"/>
    </source>
</evidence>
<dbReference type="Proteomes" id="UP000824125">
    <property type="component" value="Unassembled WGS sequence"/>
</dbReference>
<evidence type="ECO:0000256" key="3">
    <source>
        <dbReference type="ARBA" id="ARBA00022989"/>
    </source>
</evidence>
<feature type="compositionally biased region" description="Basic and acidic residues" evidence="8">
    <location>
        <begin position="1"/>
        <end position="23"/>
    </location>
</feature>
<evidence type="ECO:0000256" key="8">
    <source>
        <dbReference type="SAM" id="MobiDB-lite"/>
    </source>
</evidence>
<dbReference type="HAMAP" id="MF_02065">
    <property type="entry name" value="MltG"/>
    <property type="match status" value="1"/>
</dbReference>
<keyword evidence="2 7" id="KW-0812">Transmembrane</keyword>
<sequence length="440" mass="49222">MSKDFEFQERPLEPPKIYEHDDVPAYDDTASSSQEDGVDLSKFSDDNNDVYLSDIVDDTPYVQKSPEKKPAKKQSRAVKSFGNVKNTYIFFIIVVVFSVALAVYAVFCMNDILAITKTRSSVTVTLNEEVDSSSEMINILHDYDLIQCKTFCKIFAKIRASKIGPEYPAGVYYLNGKMGLEGMLMTLQGDTKTSETVRLTFPEGLTVPEIIDKLAENEVCDRAALLSVINSTEFSYSLVAGLTADEHVPYRLEGFLFPDTYEFYIGENASSVISRFLEQMEEKYPQKYRERAKELGLTDYEVITIASIIQKEAGSSDQMANISSVIHNRLNNATQFPSLGCESTGDYITNFVAEALESSSAEHSADYYMNYYSTMSSSLVSGLPAGPICNPGADAIEAALYPSDTNYYYFFHDADGELYCSSTASENRQKIQRYAPYLDF</sequence>
<protein>
    <recommendedName>
        <fullName evidence="7">Endolytic murein transglycosylase</fullName>
        <ecNumber evidence="7">4.2.2.29</ecNumber>
    </recommendedName>
    <alternativeName>
        <fullName evidence="7">Peptidoglycan lytic transglycosylase</fullName>
    </alternativeName>
    <alternativeName>
        <fullName evidence="7">Peptidoglycan polymerization terminase</fullName>
    </alternativeName>
</protein>
<accession>A0A9D1SNH8</accession>
<dbReference type="Gene3D" id="3.30.1490.480">
    <property type="entry name" value="Endolytic murein transglycosylase"/>
    <property type="match status" value="1"/>
</dbReference>
<evidence type="ECO:0000256" key="7">
    <source>
        <dbReference type="HAMAP-Rule" id="MF_02065"/>
    </source>
</evidence>
<proteinExistence type="inferred from homology"/>
<evidence type="ECO:0000256" key="4">
    <source>
        <dbReference type="ARBA" id="ARBA00023136"/>
    </source>
</evidence>
<gene>
    <name evidence="7 9" type="primary">mltG</name>
    <name evidence="9" type="ORF">IAD23_04200</name>
</gene>
<dbReference type="GO" id="GO:0008932">
    <property type="term" value="F:lytic endotransglycosylase activity"/>
    <property type="evidence" value="ECO:0007669"/>
    <property type="project" value="UniProtKB-UniRule"/>
</dbReference>
<dbReference type="GO" id="GO:0005886">
    <property type="term" value="C:plasma membrane"/>
    <property type="evidence" value="ECO:0007669"/>
    <property type="project" value="UniProtKB-SubCell"/>
</dbReference>
<evidence type="ECO:0000256" key="5">
    <source>
        <dbReference type="ARBA" id="ARBA00023239"/>
    </source>
</evidence>
<dbReference type="EC" id="4.2.2.29" evidence="7"/>
<reference evidence="9" key="2">
    <citation type="journal article" date="2021" name="PeerJ">
        <title>Extensive microbial diversity within the chicken gut microbiome revealed by metagenomics and culture.</title>
        <authorList>
            <person name="Gilroy R."/>
            <person name="Ravi A."/>
            <person name="Getino M."/>
            <person name="Pursley I."/>
            <person name="Horton D.L."/>
            <person name="Alikhan N.F."/>
            <person name="Baker D."/>
            <person name="Gharbi K."/>
            <person name="Hall N."/>
            <person name="Watson M."/>
            <person name="Adriaenssens E.M."/>
            <person name="Foster-Nyarko E."/>
            <person name="Jarju S."/>
            <person name="Secka A."/>
            <person name="Antonio M."/>
            <person name="Oren A."/>
            <person name="Chaudhuri R.R."/>
            <person name="La Ragione R."/>
            <person name="Hildebrand F."/>
            <person name="Pallen M.J."/>
        </authorList>
    </citation>
    <scope>NUCLEOTIDE SEQUENCE</scope>
    <source>
        <strain evidence="9">CHK176-6737</strain>
    </source>
</reference>
<keyword evidence="1 7" id="KW-1003">Cell membrane</keyword>
<evidence type="ECO:0000313" key="9">
    <source>
        <dbReference type="EMBL" id="HIU69139.1"/>
    </source>
</evidence>
<keyword evidence="4 7" id="KW-0472">Membrane</keyword>
<dbReference type="PANTHER" id="PTHR30518">
    <property type="entry name" value="ENDOLYTIC MUREIN TRANSGLYCOSYLASE"/>
    <property type="match status" value="1"/>
</dbReference>
<feature type="site" description="Important for catalytic activity" evidence="7">
    <location>
        <position position="312"/>
    </location>
</feature>
<dbReference type="Pfam" id="PF02618">
    <property type="entry name" value="YceG"/>
    <property type="match status" value="1"/>
</dbReference>
<reference evidence="9" key="1">
    <citation type="submission" date="2020-10" db="EMBL/GenBank/DDBJ databases">
        <authorList>
            <person name="Gilroy R."/>
        </authorList>
    </citation>
    <scope>NUCLEOTIDE SEQUENCE</scope>
    <source>
        <strain evidence="9">CHK176-6737</strain>
    </source>
</reference>
<evidence type="ECO:0000256" key="1">
    <source>
        <dbReference type="ARBA" id="ARBA00022475"/>
    </source>
</evidence>
<comment type="similarity">
    <text evidence="7">Belongs to the transglycosylase MltG family.</text>
</comment>
<dbReference type="AlphaFoldDB" id="A0A9D1SNH8"/>
<organism evidence="9 10">
    <name type="scientific">Candidatus Scybalenecus merdavium</name>
    <dbReference type="NCBI Taxonomy" id="2840939"/>
    <lineage>
        <taxon>Bacteria</taxon>
        <taxon>Bacillati</taxon>
        <taxon>Bacillota</taxon>
        <taxon>Clostridia</taxon>
        <taxon>Eubacteriales</taxon>
        <taxon>Oscillospiraceae</taxon>
        <taxon>Oscillospiraceae incertae sedis</taxon>
        <taxon>Candidatus Scybalenecus</taxon>
    </lineage>
</organism>
<dbReference type="GO" id="GO:0071555">
    <property type="term" value="P:cell wall organization"/>
    <property type="evidence" value="ECO:0007669"/>
    <property type="project" value="UniProtKB-KW"/>
</dbReference>
<feature type="transmembrane region" description="Helical" evidence="7">
    <location>
        <begin position="88"/>
        <end position="107"/>
    </location>
</feature>
<feature type="region of interest" description="Disordered" evidence="8">
    <location>
        <begin position="1"/>
        <end position="47"/>
    </location>
</feature>
<comment type="caution">
    <text evidence="9">The sequence shown here is derived from an EMBL/GenBank/DDBJ whole genome shotgun (WGS) entry which is preliminary data.</text>
</comment>
<keyword evidence="6 7" id="KW-0961">Cell wall biogenesis/degradation</keyword>
<dbReference type="NCBIfam" id="TIGR00247">
    <property type="entry name" value="endolytic transglycosylase MltG"/>
    <property type="match status" value="1"/>
</dbReference>
<keyword evidence="5 7" id="KW-0456">Lyase</keyword>